<evidence type="ECO:0000313" key="2">
    <source>
        <dbReference type="EMBL" id="MFC4713633.1"/>
    </source>
</evidence>
<feature type="transmembrane region" description="Helical" evidence="1">
    <location>
        <begin position="20"/>
        <end position="42"/>
    </location>
</feature>
<feature type="transmembrane region" description="Helical" evidence="1">
    <location>
        <begin position="94"/>
        <end position="112"/>
    </location>
</feature>
<keyword evidence="3" id="KW-1185">Reference proteome</keyword>
<protein>
    <submittedName>
        <fullName evidence="2">DUF4181 domain-containing protein</fullName>
    </submittedName>
</protein>
<keyword evidence="1" id="KW-0472">Membrane</keyword>
<organism evidence="2 3">
    <name type="scientific">Planococcus dechangensis</name>
    <dbReference type="NCBI Taxonomy" id="1176255"/>
    <lineage>
        <taxon>Bacteria</taxon>
        <taxon>Bacillati</taxon>
        <taxon>Bacillota</taxon>
        <taxon>Bacilli</taxon>
        <taxon>Bacillales</taxon>
        <taxon>Caryophanaceae</taxon>
        <taxon>Planococcus</taxon>
    </lineage>
</organism>
<dbReference type="InterPro" id="IPR025441">
    <property type="entry name" value="DUF4181"/>
</dbReference>
<proteinExistence type="predicted"/>
<gene>
    <name evidence="2" type="ORF">ACFO5U_12195</name>
</gene>
<dbReference type="Proteomes" id="UP001595932">
    <property type="component" value="Unassembled WGS sequence"/>
</dbReference>
<dbReference type="Pfam" id="PF13789">
    <property type="entry name" value="DUF4181"/>
    <property type="match status" value="1"/>
</dbReference>
<name>A0ABV9MET7_9BACL</name>
<feature type="transmembrane region" description="Helical" evidence="1">
    <location>
        <begin position="71"/>
        <end position="88"/>
    </location>
</feature>
<reference evidence="3" key="1">
    <citation type="journal article" date="2019" name="Int. J. Syst. Evol. Microbiol.">
        <title>The Global Catalogue of Microorganisms (GCM) 10K type strain sequencing project: providing services to taxonomists for standard genome sequencing and annotation.</title>
        <authorList>
            <consortium name="The Broad Institute Genomics Platform"/>
            <consortium name="The Broad Institute Genome Sequencing Center for Infectious Disease"/>
            <person name="Wu L."/>
            <person name="Ma J."/>
        </authorList>
    </citation>
    <scope>NUCLEOTIDE SEQUENCE [LARGE SCALE GENOMIC DNA]</scope>
    <source>
        <strain evidence="3">CGMCC 1.12151</strain>
    </source>
</reference>
<feature type="transmembrane region" description="Helical" evidence="1">
    <location>
        <begin position="124"/>
        <end position="146"/>
    </location>
</feature>
<sequence>MNRMDGMTGMTGYYSAPTNWVWALIGFLVVTGISIALVNWLLRKILKVERKKLFAPSSNYVNGRHEKVDGYFRWGGAGIALFAYFASIEHGPTIPLVVIMAIGAIQELYTAYMEKRHSDNPNDYKYTLLQLLTGGVIVITCLFAFFPDFVELML</sequence>
<comment type="caution">
    <text evidence="2">The sequence shown here is derived from an EMBL/GenBank/DDBJ whole genome shotgun (WGS) entry which is preliminary data.</text>
</comment>
<accession>A0ABV9MET7</accession>
<dbReference type="EMBL" id="JBHSGL010000005">
    <property type="protein sequence ID" value="MFC4713633.1"/>
    <property type="molecule type" value="Genomic_DNA"/>
</dbReference>
<evidence type="ECO:0000256" key="1">
    <source>
        <dbReference type="SAM" id="Phobius"/>
    </source>
</evidence>
<keyword evidence="1" id="KW-1133">Transmembrane helix</keyword>
<keyword evidence="1" id="KW-0812">Transmembrane</keyword>
<evidence type="ECO:0000313" key="3">
    <source>
        <dbReference type="Proteomes" id="UP001595932"/>
    </source>
</evidence>